<dbReference type="InterPro" id="IPR015590">
    <property type="entry name" value="Aldehyde_DH_dom"/>
</dbReference>
<dbReference type="Gene3D" id="3.40.309.10">
    <property type="entry name" value="Aldehyde Dehydrogenase, Chain A, domain 2"/>
    <property type="match status" value="1"/>
</dbReference>
<dbReference type="InterPro" id="IPR016160">
    <property type="entry name" value="Ald_DH_CS_CYS"/>
</dbReference>
<evidence type="ECO:0000313" key="7">
    <source>
        <dbReference type="Proteomes" id="UP000287176"/>
    </source>
</evidence>
<dbReference type="AlphaFoldDB" id="A0A432GI54"/>
<keyword evidence="2 4" id="KW-0560">Oxidoreductase</keyword>
<proteinExistence type="inferred from homology"/>
<dbReference type="FunFam" id="3.40.605.10:FF:000007">
    <property type="entry name" value="NAD/NADP-dependent betaine aldehyde dehydrogenase"/>
    <property type="match status" value="1"/>
</dbReference>
<comment type="similarity">
    <text evidence="1 4">Belongs to the aldehyde dehydrogenase family.</text>
</comment>
<dbReference type="SUPFAM" id="SSF53720">
    <property type="entry name" value="ALDH-like"/>
    <property type="match status" value="1"/>
</dbReference>
<dbReference type="InterPro" id="IPR029510">
    <property type="entry name" value="Ald_DH_CS_GLU"/>
</dbReference>
<dbReference type="PROSITE" id="PS00687">
    <property type="entry name" value="ALDEHYDE_DEHYDR_GLU"/>
    <property type="match status" value="1"/>
</dbReference>
<accession>A0A432GI54</accession>
<evidence type="ECO:0000256" key="3">
    <source>
        <dbReference type="PROSITE-ProRule" id="PRU10007"/>
    </source>
</evidence>
<feature type="active site" evidence="3">
    <location>
        <position position="253"/>
    </location>
</feature>
<evidence type="ECO:0000256" key="1">
    <source>
        <dbReference type="ARBA" id="ARBA00009986"/>
    </source>
</evidence>
<dbReference type="PROSITE" id="PS00070">
    <property type="entry name" value="ALDEHYDE_DEHYDR_CYS"/>
    <property type="match status" value="1"/>
</dbReference>
<dbReference type="Proteomes" id="UP000287176">
    <property type="component" value="Unassembled WGS sequence"/>
</dbReference>
<dbReference type="CDD" id="cd07114">
    <property type="entry name" value="ALDH_DhaS"/>
    <property type="match status" value="1"/>
</dbReference>
<dbReference type="EMBL" id="QNZI01000203">
    <property type="protein sequence ID" value="RTZ83567.1"/>
    <property type="molecule type" value="Genomic_DNA"/>
</dbReference>
<feature type="domain" description="Aldehyde dehydrogenase" evidence="5">
    <location>
        <begin position="15"/>
        <end position="478"/>
    </location>
</feature>
<evidence type="ECO:0000313" key="6">
    <source>
        <dbReference type="EMBL" id="RTZ83567.1"/>
    </source>
</evidence>
<comment type="caution">
    <text evidence="6">The sequence shown here is derived from an EMBL/GenBank/DDBJ whole genome shotgun (WGS) entry which is preliminary data.</text>
</comment>
<dbReference type="GO" id="GO:0016620">
    <property type="term" value="F:oxidoreductase activity, acting on the aldehyde or oxo group of donors, NAD or NADP as acceptor"/>
    <property type="evidence" value="ECO:0007669"/>
    <property type="project" value="InterPro"/>
</dbReference>
<evidence type="ECO:0000256" key="2">
    <source>
        <dbReference type="ARBA" id="ARBA00023002"/>
    </source>
</evidence>
<reference evidence="6 7" key="1">
    <citation type="submission" date="2018-06" db="EMBL/GenBank/DDBJ databases">
        <title>Combined omics and stable isotope probing to characterize newly discovered Mariana Back-Arc vent microbial communities.</title>
        <authorList>
            <person name="Trembath-Reichert E."/>
            <person name="Huber J.A."/>
        </authorList>
    </citation>
    <scope>NUCLEOTIDE SEQUENCE [LARGE SCALE GENOMIC DNA]</scope>
    <source>
        <strain evidence="6">MAG 24</strain>
    </source>
</reference>
<dbReference type="InterPro" id="IPR016163">
    <property type="entry name" value="Ald_DH_C"/>
</dbReference>
<evidence type="ECO:0000259" key="5">
    <source>
        <dbReference type="Pfam" id="PF00171"/>
    </source>
</evidence>
<dbReference type="FunFam" id="3.40.309.10:FF:000012">
    <property type="entry name" value="Betaine aldehyde dehydrogenase"/>
    <property type="match status" value="1"/>
</dbReference>
<dbReference type="Pfam" id="PF00171">
    <property type="entry name" value="Aldedh"/>
    <property type="match status" value="1"/>
</dbReference>
<evidence type="ECO:0000256" key="4">
    <source>
        <dbReference type="RuleBase" id="RU003345"/>
    </source>
</evidence>
<dbReference type="PANTHER" id="PTHR11699">
    <property type="entry name" value="ALDEHYDE DEHYDROGENASE-RELATED"/>
    <property type="match status" value="1"/>
</dbReference>
<gene>
    <name evidence="6" type="ORF">DSY94_08045</name>
</gene>
<name>A0A432GI54_9DELT</name>
<sequence>MADLKKYQMYIDGQWVNSESEKTFESFNPATEEPWAIIPEAGANDVDRAVKAAHRAFTEGPWANMTATERGKLLRRLAEVLAEHSESLGRAETTDTGKLLKETQWQARYISDFFQYYAGLADKVHGDTLPIDKPNMWTMTVREPLGVVAAVVPWNSQLFLVAVKIGPALAAGNTVVLKASEHASAPMLEFAKVFEEAGFPPGVMNIVTGYGDPCAKALTSHPLVARVSFTGGPETARDVVRNSAENLAQVSLELGGKSPMIVFEDADLESATNGVLLSIFSASGQSCVAGSRLLLHESIHEKILDQVARRAKEIRIGDPLEETSQMGPLATLAQLNNIKSTVVDATANGATLIYGGGQPAHLAKGWYCEPTIVDCPNQNLGIVQREMFGPVVSVLRFRDEAEAIKLANDTRYGLASGVFTTNIGRALRVTKALRAGIVWVNTYRMVSPLAPFGGFKDSGYGRESGLDAIYDYTRPKTVWLNTSPDPIADPFIMQ</sequence>
<dbReference type="Gene3D" id="3.40.605.10">
    <property type="entry name" value="Aldehyde Dehydrogenase, Chain A, domain 1"/>
    <property type="match status" value="1"/>
</dbReference>
<dbReference type="InterPro" id="IPR016162">
    <property type="entry name" value="Ald_DH_N"/>
</dbReference>
<dbReference type="InterPro" id="IPR016161">
    <property type="entry name" value="Ald_DH/histidinol_DH"/>
</dbReference>
<organism evidence="6 7">
    <name type="scientific">SAR324 cluster bacterium</name>
    <dbReference type="NCBI Taxonomy" id="2024889"/>
    <lineage>
        <taxon>Bacteria</taxon>
        <taxon>Deltaproteobacteria</taxon>
        <taxon>SAR324 cluster</taxon>
    </lineage>
</organism>
<protein>
    <submittedName>
        <fullName evidence="6">Carnitine dehydratase</fullName>
    </submittedName>
</protein>